<keyword evidence="3" id="KW-1185">Reference proteome</keyword>
<reference evidence="2" key="1">
    <citation type="journal article" date="2019" name="bioRxiv">
        <title>The Genome of the Zebra Mussel, Dreissena polymorpha: A Resource for Invasive Species Research.</title>
        <authorList>
            <person name="McCartney M.A."/>
            <person name="Auch B."/>
            <person name="Kono T."/>
            <person name="Mallez S."/>
            <person name="Zhang Y."/>
            <person name="Obille A."/>
            <person name="Becker A."/>
            <person name="Abrahante J.E."/>
            <person name="Garbe J."/>
            <person name="Badalamenti J.P."/>
            <person name="Herman A."/>
            <person name="Mangelson H."/>
            <person name="Liachko I."/>
            <person name="Sullivan S."/>
            <person name="Sone E.D."/>
            <person name="Koren S."/>
            <person name="Silverstein K.A.T."/>
            <person name="Beckman K.B."/>
            <person name="Gohl D.M."/>
        </authorList>
    </citation>
    <scope>NUCLEOTIDE SEQUENCE</scope>
    <source>
        <strain evidence="2">Duluth1</strain>
        <tissue evidence="2">Whole animal</tissue>
    </source>
</reference>
<evidence type="ECO:0000313" key="2">
    <source>
        <dbReference type="EMBL" id="KAH3846258.1"/>
    </source>
</evidence>
<evidence type="ECO:0000256" key="1">
    <source>
        <dbReference type="SAM" id="MobiDB-lite"/>
    </source>
</evidence>
<accession>A0A9D4KV82</accession>
<proteinExistence type="predicted"/>
<reference evidence="2" key="2">
    <citation type="submission" date="2020-11" db="EMBL/GenBank/DDBJ databases">
        <authorList>
            <person name="McCartney M.A."/>
            <person name="Auch B."/>
            <person name="Kono T."/>
            <person name="Mallez S."/>
            <person name="Becker A."/>
            <person name="Gohl D.M."/>
            <person name="Silverstein K.A.T."/>
            <person name="Koren S."/>
            <person name="Bechman K.B."/>
            <person name="Herman A."/>
            <person name="Abrahante J.E."/>
            <person name="Garbe J."/>
        </authorList>
    </citation>
    <scope>NUCLEOTIDE SEQUENCE</scope>
    <source>
        <strain evidence="2">Duluth1</strain>
        <tissue evidence="2">Whole animal</tissue>
    </source>
</reference>
<evidence type="ECO:0000313" key="3">
    <source>
        <dbReference type="Proteomes" id="UP000828390"/>
    </source>
</evidence>
<comment type="caution">
    <text evidence="2">The sequence shown here is derived from an EMBL/GenBank/DDBJ whole genome shotgun (WGS) entry which is preliminary data.</text>
</comment>
<sequence length="87" mass="9985">MNKYLSQVGVKHFSCPNKKSPSVWSRCVTWHNSTRPSSNLKVATSPKSSSNSLTTSLHWNRKSPWPWQPKRMSYCTSMLTDKSIRPC</sequence>
<dbReference type="AlphaFoldDB" id="A0A9D4KV82"/>
<feature type="compositionally biased region" description="Low complexity" evidence="1">
    <location>
        <begin position="44"/>
        <end position="55"/>
    </location>
</feature>
<feature type="region of interest" description="Disordered" evidence="1">
    <location>
        <begin position="34"/>
        <end position="55"/>
    </location>
</feature>
<name>A0A9D4KV82_DREPO</name>
<dbReference type="Proteomes" id="UP000828390">
    <property type="component" value="Unassembled WGS sequence"/>
</dbReference>
<protein>
    <submittedName>
        <fullName evidence="2">Uncharacterized protein</fullName>
    </submittedName>
</protein>
<gene>
    <name evidence="2" type="ORF">DPMN_088557</name>
</gene>
<organism evidence="2 3">
    <name type="scientific">Dreissena polymorpha</name>
    <name type="common">Zebra mussel</name>
    <name type="synonym">Mytilus polymorpha</name>
    <dbReference type="NCBI Taxonomy" id="45954"/>
    <lineage>
        <taxon>Eukaryota</taxon>
        <taxon>Metazoa</taxon>
        <taxon>Spiralia</taxon>
        <taxon>Lophotrochozoa</taxon>
        <taxon>Mollusca</taxon>
        <taxon>Bivalvia</taxon>
        <taxon>Autobranchia</taxon>
        <taxon>Heteroconchia</taxon>
        <taxon>Euheterodonta</taxon>
        <taxon>Imparidentia</taxon>
        <taxon>Neoheterodontei</taxon>
        <taxon>Myida</taxon>
        <taxon>Dreissenoidea</taxon>
        <taxon>Dreissenidae</taxon>
        <taxon>Dreissena</taxon>
    </lineage>
</organism>
<dbReference type="EMBL" id="JAIWYP010000003">
    <property type="protein sequence ID" value="KAH3846258.1"/>
    <property type="molecule type" value="Genomic_DNA"/>
</dbReference>